<keyword evidence="4" id="KW-1185">Reference proteome</keyword>
<protein>
    <submittedName>
        <fullName evidence="3">F-box/LRR-repeat protein 7</fullName>
    </submittedName>
</protein>
<dbReference type="SMART" id="SM00367">
    <property type="entry name" value="LRR_CC"/>
    <property type="match status" value="5"/>
</dbReference>
<dbReference type="GO" id="GO:0019005">
    <property type="term" value="C:SCF ubiquitin ligase complex"/>
    <property type="evidence" value="ECO:0007669"/>
    <property type="project" value="TreeGrafter"/>
</dbReference>
<feature type="domain" description="F-box/LRR-repeat protein 15-like leucin rich repeat" evidence="2">
    <location>
        <begin position="7"/>
        <end position="194"/>
    </location>
</feature>
<sequence>MLDSSLELLAARVPHLETLDISHCPRLTGASLRSISKHCRKLKELKFAGTNTGVTISDMLTVAQFSQLEVLVVNEQPMFGDVTLRLVGRECPSLRTLSCVACHMVTDAGLSCLSTCQRLSDINFSYCPVTDQGLAAVLNSETRRVCIRACHGVTDDCIALMGRVCPRLETLDVCGCQLSLSDQCLLPLQDSLQSVSSRHHNFTLMAGGSSIGEEALEEFARVTGASVSLTDLSVPSLSADYVPDELDYFQFLSEDEEDWDHEATPPPAPERVSPLPRLEAPSVPVLYPHRAQDDYGENDHGDLDDFLIADDPAMFSDEFSGPEDWGFG</sequence>
<evidence type="ECO:0000256" key="1">
    <source>
        <dbReference type="SAM" id="MobiDB-lite"/>
    </source>
</evidence>
<comment type="caution">
    <text evidence="3">The sequence shown here is derived from an EMBL/GenBank/DDBJ whole genome shotgun (WGS) entry which is preliminary data.</text>
</comment>
<dbReference type="Gene3D" id="3.80.10.10">
    <property type="entry name" value="Ribonuclease Inhibitor"/>
    <property type="match status" value="2"/>
</dbReference>
<reference evidence="3" key="1">
    <citation type="submission" date="2023-03" db="EMBL/GenBank/DDBJ databases">
        <authorList>
            <person name="Steffen K."/>
            <person name="Cardenas P."/>
        </authorList>
    </citation>
    <scope>NUCLEOTIDE SEQUENCE</scope>
</reference>
<proteinExistence type="predicted"/>
<dbReference type="AlphaFoldDB" id="A0AA35TGA2"/>
<dbReference type="GO" id="GO:0031146">
    <property type="term" value="P:SCF-dependent proteasomal ubiquitin-dependent protein catabolic process"/>
    <property type="evidence" value="ECO:0007669"/>
    <property type="project" value="TreeGrafter"/>
</dbReference>
<feature type="region of interest" description="Disordered" evidence="1">
    <location>
        <begin position="257"/>
        <end position="276"/>
    </location>
</feature>
<dbReference type="InterPro" id="IPR032675">
    <property type="entry name" value="LRR_dom_sf"/>
</dbReference>
<gene>
    <name evidence="3" type="ORF">GBAR_LOCUS25761</name>
</gene>
<dbReference type="EMBL" id="CASHTH010003572">
    <property type="protein sequence ID" value="CAI8046567.1"/>
    <property type="molecule type" value="Genomic_DNA"/>
</dbReference>
<name>A0AA35TGA2_GEOBA</name>
<organism evidence="3 4">
    <name type="scientific">Geodia barretti</name>
    <name type="common">Barrett's horny sponge</name>
    <dbReference type="NCBI Taxonomy" id="519541"/>
    <lineage>
        <taxon>Eukaryota</taxon>
        <taxon>Metazoa</taxon>
        <taxon>Porifera</taxon>
        <taxon>Demospongiae</taxon>
        <taxon>Heteroscleromorpha</taxon>
        <taxon>Tetractinellida</taxon>
        <taxon>Astrophorina</taxon>
        <taxon>Geodiidae</taxon>
        <taxon>Geodia</taxon>
    </lineage>
</organism>
<dbReference type="PANTHER" id="PTHR13318">
    <property type="entry name" value="PARTNER OF PAIRED, ISOFORM B-RELATED"/>
    <property type="match status" value="1"/>
</dbReference>
<dbReference type="SUPFAM" id="SSF52047">
    <property type="entry name" value="RNI-like"/>
    <property type="match status" value="1"/>
</dbReference>
<dbReference type="Proteomes" id="UP001174909">
    <property type="component" value="Unassembled WGS sequence"/>
</dbReference>
<accession>A0AA35TGA2</accession>
<dbReference type="InterPro" id="IPR006553">
    <property type="entry name" value="Leu-rich_rpt_Cys-con_subtyp"/>
</dbReference>
<evidence type="ECO:0000313" key="3">
    <source>
        <dbReference type="EMBL" id="CAI8046567.1"/>
    </source>
</evidence>
<dbReference type="PANTHER" id="PTHR13318:SF95">
    <property type="entry name" value="F-BOX PROTEIN YLR352W"/>
    <property type="match status" value="1"/>
</dbReference>
<dbReference type="Pfam" id="PF25372">
    <property type="entry name" value="DUF7885"/>
    <property type="match status" value="1"/>
</dbReference>
<dbReference type="InterPro" id="IPR057207">
    <property type="entry name" value="FBXL15_LRR"/>
</dbReference>
<evidence type="ECO:0000313" key="4">
    <source>
        <dbReference type="Proteomes" id="UP001174909"/>
    </source>
</evidence>
<evidence type="ECO:0000259" key="2">
    <source>
        <dbReference type="Pfam" id="PF25372"/>
    </source>
</evidence>